<dbReference type="InterPro" id="IPR046450">
    <property type="entry name" value="PA_dom_sf"/>
</dbReference>
<evidence type="ECO:0000256" key="1">
    <source>
        <dbReference type="ARBA" id="ARBA00003012"/>
    </source>
</evidence>
<dbReference type="GO" id="GO:0033619">
    <property type="term" value="P:membrane protein proteolysis"/>
    <property type="evidence" value="ECO:0007669"/>
    <property type="project" value="TreeGrafter"/>
</dbReference>
<keyword evidence="5" id="KW-0812">Transmembrane</keyword>
<proteinExistence type="inferred from homology"/>
<dbReference type="Proteomes" id="UP000585474">
    <property type="component" value="Unassembled WGS sequence"/>
</dbReference>
<evidence type="ECO:0000256" key="11">
    <source>
        <dbReference type="ARBA" id="ARBA00023180"/>
    </source>
</evidence>
<dbReference type="Pfam" id="PF02225">
    <property type="entry name" value="PA"/>
    <property type="match status" value="1"/>
</dbReference>
<dbReference type="GO" id="GO:0030660">
    <property type="term" value="C:Golgi-associated vesicle membrane"/>
    <property type="evidence" value="ECO:0007669"/>
    <property type="project" value="TreeGrafter"/>
</dbReference>
<dbReference type="FunFam" id="3.50.30.30:FF:000007">
    <property type="entry name" value="Signal peptide peptidase-like 3"/>
    <property type="match status" value="1"/>
</dbReference>
<comment type="caution">
    <text evidence="14">The sequence shown here is derived from an EMBL/GenBank/DDBJ whole genome shotgun (WGS) entry which is preliminary data.</text>
</comment>
<dbReference type="EMBL" id="BJWL01000008">
    <property type="protein sequence ID" value="GFY92878.1"/>
    <property type="molecule type" value="Genomic_DNA"/>
</dbReference>
<evidence type="ECO:0000256" key="12">
    <source>
        <dbReference type="SAM" id="SignalP"/>
    </source>
</evidence>
<comment type="subcellular location">
    <subcellularLocation>
        <location evidence="2">Endosome membrane</location>
        <topology evidence="2">Multi-pass membrane protein</topology>
    </subcellularLocation>
</comment>
<evidence type="ECO:0000256" key="10">
    <source>
        <dbReference type="ARBA" id="ARBA00023136"/>
    </source>
</evidence>
<organism evidence="14 15">
    <name type="scientific">Actinidia rufa</name>
    <dbReference type="NCBI Taxonomy" id="165716"/>
    <lineage>
        <taxon>Eukaryota</taxon>
        <taxon>Viridiplantae</taxon>
        <taxon>Streptophyta</taxon>
        <taxon>Embryophyta</taxon>
        <taxon>Tracheophyta</taxon>
        <taxon>Spermatophyta</taxon>
        <taxon>Magnoliopsida</taxon>
        <taxon>eudicotyledons</taxon>
        <taxon>Gunneridae</taxon>
        <taxon>Pentapetalae</taxon>
        <taxon>asterids</taxon>
        <taxon>Ericales</taxon>
        <taxon>Actinidiaceae</taxon>
        <taxon>Actinidia</taxon>
    </lineage>
</organism>
<evidence type="ECO:0000313" key="14">
    <source>
        <dbReference type="EMBL" id="GFY92878.1"/>
    </source>
</evidence>
<dbReference type="SUPFAM" id="SSF52025">
    <property type="entry name" value="PA domain"/>
    <property type="match status" value="1"/>
</dbReference>
<evidence type="ECO:0000256" key="4">
    <source>
        <dbReference type="ARBA" id="ARBA00022670"/>
    </source>
</evidence>
<evidence type="ECO:0000256" key="3">
    <source>
        <dbReference type="ARBA" id="ARBA00006859"/>
    </source>
</evidence>
<dbReference type="Gene3D" id="3.50.30.30">
    <property type="match status" value="1"/>
</dbReference>
<evidence type="ECO:0000256" key="7">
    <source>
        <dbReference type="ARBA" id="ARBA00022753"/>
    </source>
</evidence>
<keyword evidence="9" id="KW-1133">Transmembrane helix</keyword>
<comment type="function">
    <text evidence="1">Intramembrane-cleaving aspartic protease (I-CLiP) that cleaves type II membrane signal peptides in the hydrophobic plane of the membrane.</text>
</comment>
<dbReference type="GO" id="GO:0098553">
    <property type="term" value="C:lumenal side of endoplasmic reticulum membrane"/>
    <property type="evidence" value="ECO:0007669"/>
    <property type="project" value="TreeGrafter"/>
</dbReference>
<evidence type="ECO:0000256" key="6">
    <source>
        <dbReference type="ARBA" id="ARBA00022729"/>
    </source>
</evidence>
<dbReference type="InterPro" id="IPR007369">
    <property type="entry name" value="Peptidase_A22B_SPP"/>
</dbReference>
<evidence type="ECO:0000313" key="15">
    <source>
        <dbReference type="Proteomes" id="UP000585474"/>
    </source>
</evidence>
<keyword evidence="8" id="KW-0378">Hydrolase</keyword>
<dbReference type="AlphaFoldDB" id="A0A7J0F2F0"/>
<name>A0A7J0F2F0_9ERIC</name>
<keyword evidence="15" id="KW-1185">Reference proteome</keyword>
<dbReference type="PANTHER" id="PTHR12174:SF90">
    <property type="entry name" value="SIGNAL PEPTIDE PEPTIDASE-LIKE 3"/>
    <property type="match status" value="1"/>
</dbReference>
<keyword evidence="4" id="KW-0645">Protease</keyword>
<evidence type="ECO:0000259" key="13">
    <source>
        <dbReference type="Pfam" id="PF02225"/>
    </source>
</evidence>
<keyword evidence="10" id="KW-0472">Membrane</keyword>
<reference evidence="14 15" key="1">
    <citation type="submission" date="2019-07" db="EMBL/GenBank/DDBJ databases">
        <title>De Novo Assembly of kiwifruit Actinidia rufa.</title>
        <authorList>
            <person name="Sugita-Konishi S."/>
            <person name="Sato K."/>
            <person name="Mori E."/>
            <person name="Abe Y."/>
            <person name="Kisaki G."/>
            <person name="Hamano K."/>
            <person name="Suezawa K."/>
            <person name="Otani M."/>
            <person name="Fukuda T."/>
            <person name="Manabe T."/>
            <person name="Gomi K."/>
            <person name="Tabuchi M."/>
            <person name="Akimitsu K."/>
            <person name="Kataoka I."/>
        </authorList>
    </citation>
    <scope>NUCLEOTIDE SEQUENCE [LARGE SCALE GENOMIC DNA]</scope>
    <source>
        <strain evidence="15">cv. Fuchu</strain>
    </source>
</reference>
<keyword evidence="11" id="KW-0325">Glycoprotein</keyword>
<feature type="domain" description="PA" evidence="13">
    <location>
        <begin position="84"/>
        <end position="166"/>
    </location>
</feature>
<dbReference type="InterPro" id="IPR003137">
    <property type="entry name" value="PA_domain"/>
</dbReference>
<feature type="signal peptide" evidence="12">
    <location>
        <begin position="1"/>
        <end position="25"/>
    </location>
</feature>
<evidence type="ECO:0000256" key="9">
    <source>
        <dbReference type="ARBA" id="ARBA00022989"/>
    </source>
</evidence>
<gene>
    <name evidence="14" type="ORF">Acr_08g0012740</name>
</gene>
<comment type="similarity">
    <text evidence="3">Belongs to the peptidase A22B family.</text>
</comment>
<dbReference type="PANTHER" id="PTHR12174">
    <property type="entry name" value="SIGNAL PEPTIDE PEPTIDASE"/>
    <property type="match status" value="1"/>
</dbReference>
<sequence>MAMASSYSAISIAFGILLSISIAFADDISHHGSAPKSPSCDNILRLVKVKMWADGAEGDELGGLTAKFGGHLPTAAKNSQKLPAVFANPLNCCSSSSSKLSGSIALSTRGDCDFMTKAEAGQSGGAAVLLVINDGEDLLEMSCREKNVANITIPVVMITKSGGEAINKSMTTGKKEIGVSLLSHW</sequence>
<evidence type="ECO:0000256" key="8">
    <source>
        <dbReference type="ARBA" id="ARBA00022801"/>
    </source>
</evidence>
<dbReference type="GO" id="GO:0042500">
    <property type="term" value="F:aspartic endopeptidase activity, intramembrane cleaving"/>
    <property type="evidence" value="ECO:0007669"/>
    <property type="project" value="InterPro"/>
</dbReference>
<feature type="chain" id="PRO_5029675240" description="PA domain-containing protein" evidence="12">
    <location>
        <begin position="26"/>
        <end position="185"/>
    </location>
</feature>
<dbReference type="GO" id="GO:0098554">
    <property type="term" value="C:cytoplasmic side of endoplasmic reticulum membrane"/>
    <property type="evidence" value="ECO:0007669"/>
    <property type="project" value="TreeGrafter"/>
</dbReference>
<accession>A0A7J0F2F0</accession>
<dbReference type="GO" id="GO:0010008">
    <property type="term" value="C:endosome membrane"/>
    <property type="evidence" value="ECO:0007669"/>
    <property type="project" value="UniProtKB-SubCell"/>
</dbReference>
<evidence type="ECO:0000256" key="2">
    <source>
        <dbReference type="ARBA" id="ARBA00004337"/>
    </source>
</evidence>
<dbReference type="OrthoDB" id="780650at2759"/>
<dbReference type="GO" id="GO:0005765">
    <property type="term" value="C:lysosomal membrane"/>
    <property type="evidence" value="ECO:0007669"/>
    <property type="project" value="TreeGrafter"/>
</dbReference>
<keyword evidence="7" id="KW-0967">Endosome</keyword>
<evidence type="ECO:0000256" key="5">
    <source>
        <dbReference type="ARBA" id="ARBA00022692"/>
    </source>
</evidence>
<protein>
    <recommendedName>
        <fullName evidence="13">PA domain-containing protein</fullName>
    </recommendedName>
</protein>
<keyword evidence="6 12" id="KW-0732">Signal</keyword>